<dbReference type="EMBL" id="CP034669">
    <property type="protein sequence ID" value="QAT88411.1"/>
    <property type="molecule type" value="Genomic_DNA"/>
</dbReference>
<name>A0A410S316_CORCK</name>
<protein>
    <recommendedName>
        <fullName evidence="3">4-vinyl reductase 4VR domain-containing protein</fullName>
    </recommendedName>
</protein>
<sequence>MRKMTRPGSEVNPERPVGGIRMDVKGVAFLARQTMAVQAFGEPAWKAFLAEQAKRDPIFGQLIMPVSRIPADAFLRFNEAMTQRFYGGDTKAYWQYGIKSAEYALSQGQLKTMFGKDDFRRFALFTPGIWKGYFTEGELTAQLQGDTVELRITGVPRPHIYFELAVMGFAAGGLAYLSGRKEIHHEVVKGFSKGDMEVLYRFTLPTPA</sequence>
<gene>
    <name evidence="1" type="ORF">EJ065_6886</name>
</gene>
<proteinExistence type="predicted"/>
<accession>A0A410S316</accession>
<dbReference type="AlphaFoldDB" id="A0A410S316"/>
<evidence type="ECO:0000313" key="1">
    <source>
        <dbReference type="EMBL" id="QAT88411.1"/>
    </source>
</evidence>
<evidence type="ECO:0008006" key="3">
    <source>
        <dbReference type="Google" id="ProtNLM"/>
    </source>
</evidence>
<organism evidence="1 2">
    <name type="scientific">Corallococcus coralloides</name>
    <name type="common">Myxococcus coralloides</name>
    <dbReference type="NCBI Taxonomy" id="184914"/>
    <lineage>
        <taxon>Bacteria</taxon>
        <taxon>Pseudomonadati</taxon>
        <taxon>Myxococcota</taxon>
        <taxon>Myxococcia</taxon>
        <taxon>Myxococcales</taxon>
        <taxon>Cystobacterineae</taxon>
        <taxon>Myxococcaceae</taxon>
        <taxon>Corallococcus</taxon>
    </lineage>
</organism>
<reference evidence="1 2" key="1">
    <citation type="submission" date="2018-12" db="EMBL/GenBank/DDBJ databases">
        <title>Complete Genome Sequence of the Corallopyronin A producing Myxobacterium Corallococcus coralloides B035.</title>
        <authorList>
            <person name="Bouhired S.M."/>
            <person name="Rupp O."/>
            <person name="Blom J."/>
            <person name="Schaeberle T.F."/>
            <person name="Kehraus S."/>
            <person name="Schiefer A."/>
            <person name="Pfarr K."/>
            <person name="Goesmann A."/>
            <person name="Hoerauf A."/>
            <person name="Koenig G.M."/>
        </authorList>
    </citation>
    <scope>NUCLEOTIDE SEQUENCE [LARGE SCALE GENOMIC DNA]</scope>
    <source>
        <strain evidence="1 2">B035</strain>
    </source>
</reference>
<dbReference type="Proteomes" id="UP000288758">
    <property type="component" value="Chromosome"/>
</dbReference>
<evidence type="ECO:0000313" key="2">
    <source>
        <dbReference type="Proteomes" id="UP000288758"/>
    </source>
</evidence>